<evidence type="ECO:0000256" key="2">
    <source>
        <dbReference type="ARBA" id="ARBA00022679"/>
    </source>
</evidence>
<keyword evidence="2" id="KW-0808">Transferase</keyword>
<comment type="similarity">
    <text evidence="1">Belongs to the CDPS family.</text>
</comment>
<accession>A0ABW7LZJ9</accession>
<evidence type="ECO:0000313" key="5">
    <source>
        <dbReference type="Proteomes" id="UP001609821"/>
    </source>
</evidence>
<keyword evidence="5" id="KW-1185">Reference proteome</keyword>
<evidence type="ECO:0000313" key="4">
    <source>
        <dbReference type="EMBL" id="MFH6566123.1"/>
    </source>
</evidence>
<dbReference type="Pfam" id="PF16715">
    <property type="entry name" value="CDPS"/>
    <property type="match status" value="1"/>
</dbReference>
<proteinExistence type="inferred from homology"/>
<evidence type="ECO:0000256" key="1">
    <source>
        <dbReference type="ARBA" id="ARBA00006034"/>
    </source>
</evidence>
<gene>
    <name evidence="4" type="ORF">ACHMWK_09100</name>
</gene>
<dbReference type="NCBIfam" id="TIGR04539">
    <property type="entry name" value="tRNA_cyclodipep"/>
    <property type="match status" value="1"/>
</dbReference>
<dbReference type="EMBL" id="JBINXB010000008">
    <property type="protein sequence ID" value="MFH6566123.1"/>
    <property type="molecule type" value="Genomic_DNA"/>
</dbReference>
<dbReference type="Proteomes" id="UP001609821">
    <property type="component" value="Unassembled WGS sequence"/>
</dbReference>
<protein>
    <recommendedName>
        <fullName evidence="3">Cyclodipeptide synthase</fullName>
    </recommendedName>
</protein>
<comment type="caution">
    <text evidence="4">The sequence shown here is derived from an EMBL/GenBank/DDBJ whole genome shotgun (WGS) entry which is preliminary data.</text>
</comment>
<sequence length="249" mass="28328">MSFDISSNSVLQTACVIEARSFKYKAKIASVSPLAKRNDFELSGSCFLGVSLENSHFYPQKLAGILEWISRRFAQCTVLVGDSIHRLTLQSVHNLQPPVAMVAALALGERFMRENQPVFDRFSTATRFRFLTCHGVQAQVGYQYFHRQLLQLYRTDARFNQSVKRFAEHYLRKKFDLLEPSEWARQVAFSADYFLEEFAIFACLQQQGHSVMIYPGSFSTLSEIAQGLHPLAPEELKALTIVSLCVKGR</sequence>
<name>A0ABW7LZJ9_9PSED</name>
<dbReference type="Gene3D" id="3.40.50.11710">
    <property type="entry name" value="Cyclodipeptide synthase"/>
    <property type="match status" value="1"/>
</dbReference>
<organism evidence="4 5">
    <name type="scientific">Pseudomonas kulmbachensis</name>
    <dbReference type="NCBI Taxonomy" id="3043408"/>
    <lineage>
        <taxon>Bacteria</taxon>
        <taxon>Pseudomonadati</taxon>
        <taxon>Pseudomonadota</taxon>
        <taxon>Gammaproteobacteria</taxon>
        <taxon>Pseudomonadales</taxon>
        <taxon>Pseudomonadaceae</taxon>
        <taxon>Pseudomonas</taxon>
    </lineage>
</organism>
<reference evidence="4 5" key="1">
    <citation type="submission" date="2024-10" db="EMBL/GenBank/DDBJ databases">
        <title>Aeromonas and Pseudomonas from the Cagarras Archipelago, Rio de Janeiro, Brazil.</title>
        <authorList>
            <person name="Canellas A.L.B."/>
            <person name="Laport M.S."/>
        </authorList>
    </citation>
    <scope>NUCLEOTIDE SEQUENCE [LARGE SCALE GENOMIC DNA]</scope>
    <source>
        <strain evidence="4 5">CPF-4</strain>
    </source>
</reference>
<dbReference type="InterPro" id="IPR030903">
    <property type="entry name" value="CDPS"/>
</dbReference>
<dbReference type="InterPro" id="IPR038622">
    <property type="entry name" value="CDPS_sf"/>
</dbReference>
<dbReference type="RefSeq" id="WP_395246953.1">
    <property type="nucleotide sequence ID" value="NZ_JBINXA010000008.1"/>
</dbReference>
<evidence type="ECO:0000256" key="3">
    <source>
        <dbReference type="ARBA" id="ARBA00030771"/>
    </source>
</evidence>